<evidence type="ECO:0000313" key="2">
    <source>
        <dbReference type="Proteomes" id="UP000789525"/>
    </source>
</evidence>
<reference evidence="1" key="1">
    <citation type="submission" date="2021-06" db="EMBL/GenBank/DDBJ databases">
        <authorList>
            <person name="Kallberg Y."/>
            <person name="Tangrot J."/>
            <person name="Rosling A."/>
        </authorList>
    </citation>
    <scope>NUCLEOTIDE SEQUENCE</scope>
    <source>
        <strain evidence="1">CL356</strain>
    </source>
</reference>
<evidence type="ECO:0000313" key="1">
    <source>
        <dbReference type="EMBL" id="CAG8659983.1"/>
    </source>
</evidence>
<gene>
    <name evidence="1" type="ORF">ACOLOM_LOCUS8553</name>
</gene>
<protein>
    <submittedName>
        <fullName evidence="1">15439_t:CDS:1</fullName>
    </submittedName>
</protein>
<sequence>ADSNQTITASARRGNMARYPGEEMSSRQKRVVMVMAWCWAMGMERDRQTELVQYGPVVTFLDRVVRVLVPVLVGTTELCGPLFTLVSALTGVLGAFKKAKTHTCDLVAWGYHEPEPCAYQDQKELDRYVLGEKVINTLLKGMFELAARPQTLVVDAATSRTPPRRPSRVAVPSEKGLHLVRRWSLGNGPLLMEPIKENLEVLDVFWVRIWVAACHTQGLPVLFAQMLHRGCARERGSTRGSVVRRERGYGISGHLLHIGWRHFLCPEREEEPTVRVDSHVVCVLVNESKAGWSVGISWVVH</sequence>
<proteinExistence type="predicted"/>
<organism evidence="1 2">
    <name type="scientific">Acaulospora colombiana</name>
    <dbReference type="NCBI Taxonomy" id="27376"/>
    <lineage>
        <taxon>Eukaryota</taxon>
        <taxon>Fungi</taxon>
        <taxon>Fungi incertae sedis</taxon>
        <taxon>Mucoromycota</taxon>
        <taxon>Glomeromycotina</taxon>
        <taxon>Glomeromycetes</taxon>
        <taxon>Diversisporales</taxon>
        <taxon>Acaulosporaceae</taxon>
        <taxon>Acaulospora</taxon>
    </lineage>
</organism>
<accession>A0ACA9NIR4</accession>
<dbReference type="EMBL" id="CAJVPT010022437">
    <property type="protein sequence ID" value="CAG8659983.1"/>
    <property type="molecule type" value="Genomic_DNA"/>
</dbReference>
<name>A0ACA9NIR4_9GLOM</name>
<keyword evidence="2" id="KW-1185">Reference proteome</keyword>
<comment type="caution">
    <text evidence="1">The sequence shown here is derived from an EMBL/GenBank/DDBJ whole genome shotgun (WGS) entry which is preliminary data.</text>
</comment>
<dbReference type="Proteomes" id="UP000789525">
    <property type="component" value="Unassembled WGS sequence"/>
</dbReference>
<feature type="non-terminal residue" evidence="1">
    <location>
        <position position="1"/>
    </location>
</feature>